<dbReference type="InterPro" id="IPR001079">
    <property type="entry name" value="Galectin_CRD"/>
</dbReference>
<dbReference type="FunFam" id="2.60.120.200:FF:000078">
    <property type="entry name" value="Galectin"/>
    <property type="match status" value="1"/>
</dbReference>
<evidence type="ECO:0000259" key="4">
    <source>
        <dbReference type="PROSITE" id="PS51304"/>
    </source>
</evidence>
<dbReference type="SMART" id="SM00276">
    <property type="entry name" value="GLECT"/>
    <property type="match status" value="1"/>
</dbReference>
<dbReference type="GO" id="GO:0016936">
    <property type="term" value="F:galactoside binding"/>
    <property type="evidence" value="ECO:0007669"/>
    <property type="project" value="TreeGrafter"/>
</dbReference>
<dbReference type="AlphaFoldDB" id="A0AAV6G6Q0"/>
<feature type="domain" description="Galectin" evidence="4">
    <location>
        <begin position="199"/>
        <end position="234"/>
    </location>
</feature>
<dbReference type="GO" id="GO:0032689">
    <property type="term" value="P:negative regulation of type II interferon production"/>
    <property type="evidence" value="ECO:0007669"/>
    <property type="project" value="TreeGrafter"/>
</dbReference>
<dbReference type="Proteomes" id="UP000823561">
    <property type="component" value="Chromosome 15"/>
</dbReference>
<dbReference type="GO" id="GO:2000562">
    <property type="term" value="P:negative regulation of CD4-positive, alpha-beta T cell proliferation"/>
    <property type="evidence" value="ECO:0007669"/>
    <property type="project" value="TreeGrafter"/>
</dbReference>
<accession>A0AAV6G6Q0</accession>
<organism evidence="5 6">
    <name type="scientific">Alosa alosa</name>
    <name type="common">allis shad</name>
    <dbReference type="NCBI Taxonomy" id="278164"/>
    <lineage>
        <taxon>Eukaryota</taxon>
        <taxon>Metazoa</taxon>
        <taxon>Chordata</taxon>
        <taxon>Craniata</taxon>
        <taxon>Vertebrata</taxon>
        <taxon>Euteleostomi</taxon>
        <taxon>Actinopterygii</taxon>
        <taxon>Neopterygii</taxon>
        <taxon>Teleostei</taxon>
        <taxon>Clupei</taxon>
        <taxon>Clupeiformes</taxon>
        <taxon>Clupeoidei</taxon>
        <taxon>Clupeidae</taxon>
        <taxon>Alosa</taxon>
    </lineage>
</organism>
<dbReference type="SMART" id="SM00908">
    <property type="entry name" value="Gal-bind_lectin"/>
    <property type="match status" value="1"/>
</dbReference>
<name>A0AAV6G6Q0_9TELE</name>
<gene>
    <name evidence="5" type="ORF">AALO_G00198050</name>
</gene>
<dbReference type="SUPFAM" id="SSF49899">
    <property type="entry name" value="Concanavalin A-like lectins/glucanases"/>
    <property type="match status" value="1"/>
</dbReference>
<comment type="caution">
    <text evidence="5">The sequence shown here is derived from an EMBL/GenBank/DDBJ whole genome shotgun (WGS) entry which is preliminary data.</text>
</comment>
<evidence type="ECO:0000256" key="3">
    <source>
        <dbReference type="RuleBase" id="RU102079"/>
    </source>
</evidence>
<proteinExistence type="predicted"/>
<dbReference type="PANTHER" id="PTHR11346">
    <property type="entry name" value="GALECTIN"/>
    <property type="match status" value="1"/>
</dbReference>
<dbReference type="GO" id="GO:0005829">
    <property type="term" value="C:cytosol"/>
    <property type="evidence" value="ECO:0007669"/>
    <property type="project" value="TreeGrafter"/>
</dbReference>
<dbReference type="Gene3D" id="2.60.120.200">
    <property type="match status" value="1"/>
</dbReference>
<evidence type="ECO:0000256" key="1">
    <source>
        <dbReference type="ARBA" id="ARBA00022734"/>
    </source>
</evidence>
<dbReference type="Pfam" id="PF00337">
    <property type="entry name" value="Gal-bind_lectin"/>
    <property type="match status" value="1"/>
</dbReference>
<evidence type="ECO:0000313" key="5">
    <source>
        <dbReference type="EMBL" id="KAG5269077.1"/>
    </source>
</evidence>
<dbReference type="PROSITE" id="PS51304">
    <property type="entry name" value="GALECTIN"/>
    <property type="match status" value="2"/>
</dbReference>
<dbReference type="PANTHER" id="PTHR11346:SF32">
    <property type="entry name" value="GALECTIN-4"/>
    <property type="match status" value="1"/>
</dbReference>
<evidence type="ECO:0000256" key="2">
    <source>
        <dbReference type="ARBA" id="ARBA00022737"/>
    </source>
</evidence>
<dbReference type="GO" id="GO:0030246">
    <property type="term" value="F:carbohydrate binding"/>
    <property type="evidence" value="ECO:0007669"/>
    <property type="project" value="UniProtKB-UniRule"/>
</dbReference>
<dbReference type="GO" id="GO:0010628">
    <property type="term" value="P:positive regulation of gene expression"/>
    <property type="evidence" value="ECO:0007669"/>
    <property type="project" value="TreeGrafter"/>
</dbReference>
<keyword evidence="6" id="KW-1185">Reference proteome</keyword>
<protein>
    <recommendedName>
        <fullName evidence="3">Galectin</fullName>
    </recommendedName>
</protein>
<keyword evidence="2" id="KW-0677">Repeat</keyword>
<feature type="domain" description="Galectin" evidence="4">
    <location>
        <begin position="16"/>
        <end position="148"/>
    </location>
</feature>
<dbReference type="CDD" id="cd00070">
    <property type="entry name" value="GLECT"/>
    <property type="match status" value="1"/>
</dbReference>
<keyword evidence="1 3" id="KW-0430">Lectin</keyword>
<sequence length="234" mass="25748">MAFYPQEPFYNPVIPFNGSIHGRLQEGKSIIISGRVFPGANRFHVNLQCGSAAGADVALHFNPRYDASPGYVVTNTFQNSRWGQEERKHPTPFPQGSCFNLMIQVGRDSFKIATNGSHFMEFRHRIHFAAVDTIRVDGMVEISSIAFQSPQPCTPQPAYPPQCAFPPHRYPPQYAVPGVPAGYPVPSPYPPPVVYTVPYKSVINGGFYPGRTITIQGVINGAAKRLDTNKSGIV</sequence>
<dbReference type="EMBL" id="JADWDJ010000015">
    <property type="protein sequence ID" value="KAG5269077.1"/>
    <property type="molecule type" value="Genomic_DNA"/>
</dbReference>
<reference evidence="5" key="1">
    <citation type="submission" date="2020-10" db="EMBL/GenBank/DDBJ databases">
        <title>Chromosome-scale genome assembly of the Allis shad, Alosa alosa.</title>
        <authorList>
            <person name="Margot Z."/>
            <person name="Christophe K."/>
            <person name="Cabau C."/>
            <person name="Louis A."/>
            <person name="Berthelot C."/>
            <person name="Parey E."/>
            <person name="Roest Crollius H."/>
            <person name="Montfort J."/>
            <person name="Robinson-Rechavi M."/>
            <person name="Bucao C."/>
            <person name="Bouchez O."/>
            <person name="Gislard M."/>
            <person name="Lluch J."/>
            <person name="Milhes M."/>
            <person name="Lampietro C."/>
            <person name="Lopez Roques C."/>
            <person name="Donnadieu C."/>
            <person name="Braasch I."/>
            <person name="Desvignes T."/>
            <person name="Postlethwait J."/>
            <person name="Bobe J."/>
            <person name="Guiguen Y."/>
        </authorList>
    </citation>
    <scope>NUCLEOTIDE SEQUENCE</scope>
    <source>
        <strain evidence="5">M-15738</strain>
        <tissue evidence="5">Blood</tissue>
    </source>
</reference>
<dbReference type="GO" id="GO:0005634">
    <property type="term" value="C:nucleus"/>
    <property type="evidence" value="ECO:0007669"/>
    <property type="project" value="TreeGrafter"/>
</dbReference>
<dbReference type="InterPro" id="IPR013320">
    <property type="entry name" value="ConA-like_dom_sf"/>
</dbReference>
<evidence type="ECO:0000313" key="6">
    <source>
        <dbReference type="Proteomes" id="UP000823561"/>
    </source>
</evidence>
<dbReference type="InterPro" id="IPR044156">
    <property type="entry name" value="Galectin-like"/>
</dbReference>